<dbReference type="EMBL" id="QZAT01000005">
    <property type="protein sequence ID" value="THX34583.1"/>
    <property type="molecule type" value="Genomic_DNA"/>
</dbReference>
<dbReference type="EMBL" id="QZAV01000216">
    <property type="protein sequence ID" value="THX34667.1"/>
    <property type="molecule type" value="Genomic_DNA"/>
</dbReference>
<keyword evidence="2" id="KW-0812">Transmembrane</keyword>
<dbReference type="EMBL" id="QZBZ01000014">
    <property type="protein sequence ID" value="TIA42059.1"/>
    <property type="molecule type" value="Genomic_DNA"/>
</dbReference>
<dbReference type="AlphaFoldDB" id="A0A4S8YJR9"/>
<evidence type="ECO:0000313" key="7">
    <source>
        <dbReference type="EMBL" id="TIA42059.1"/>
    </source>
</evidence>
<evidence type="ECO:0000313" key="6">
    <source>
        <dbReference type="EMBL" id="THX34667.1"/>
    </source>
</evidence>
<evidence type="ECO:0000256" key="2">
    <source>
        <dbReference type="SAM" id="Phobius"/>
    </source>
</evidence>
<dbReference type="Proteomes" id="UP000308953">
    <property type="component" value="Unassembled WGS sequence"/>
</dbReference>
<feature type="compositionally biased region" description="Basic and acidic residues" evidence="1">
    <location>
        <begin position="402"/>
        <end position="415"/>
    </location>
</feature>
<evidence type="ECO:0000313" key="10">
    <source>
        <dbReference type="Proteomes" id="UP000310374"/>
    </source>
</evidence>
<dbReference type="Proteomes" id="UP000310687">
    <property type="component" value="Unassembled WGS sequence"/>
</dbReference>
<dbReference type="Proteomes" id="UP000310421">
    <property type="component" value="Unassembled WGS sequence"/>
</dbReference>
<dbReference type="Proteomes" id="UP000308724">
    <property type="component" value="Unassembled WGS sequence"/>
</dbReference>
<protein>
    <recommendedName>
        <fullName evidence="13">Glycosyltransferase family 25 protein</fullName>
    </recommendedName>
</protein>
<evidence type="ECO:0000313" key="9">
    <source>
        <dbReference type="Proteomes" id="UP000308953"/>
    </source>
</evidence>
<feature type="region of interest" description="Disordered" evidence="1">
    <location>
        <begin position="395"/>
        <end position="415"/>
    </location>
</feature>
<evidence type="ECO:0008006" key="13">
    <source>
        <dbReference type="Google" id="ProtNLM"/>
    </source>
</evidence>
<name>A0A4S8YJR9_AURPU</name>
<evidence type="ECO:0000313" key="5">
    <source>
        <dbReference type="EMBL" id="THX34583.1"/>
    </source>
</evidence>
<evidence type="ECO:0000313" key="11">
    <source>
        <dbReference type="Proteomes" id="UP000310421"/>
    </source>
</evidence>
<organism evidence="3 12">
    <name type="scientific">Aureobasidium pullulans</name>
    <name type="common">Black yeast</name>
    <name type="synonym">Pullularia pullulans</name>
    <dbReference type="NCBI Taxonomy" id="5580"/>
    <lineage>
        <taxon>Eukaryota</taxon>
        <taxon>Fungi</taxon>
        <taxon>Dikarya</taxon>
        <taxon>Ascomycota</taxon>
        <taxon>Pezizomycotina</taxon>
        <taxon>Dothideomycetes</taxon>
        <taxon>Dothideomycetidae</taxon>
        <taxon>Dothideales</taxon>
        <taxon>Saccotheciaceae</taxon>
        <taxon>Aureobasidium</taxon>
    </lineage>
</organism>
<evidence type="ECO:0000256" key="1">
    <source>
        <dbReference type="SAM" id="MobiDB-lite"/>
    </source>
</evidence>
<evidence type="ECO:0000313" key="4">
    <source>
        <dbReference type="EMBL" id="THW61314.1"/>
    </source>
</evidence>
<sequence length="415" mass="46227">MPRCVYSSYPLNAVVADINNTTMVAPRLPPLYVLIGLSVLTLIIYFRSSVGSSIPSFSISHQSPANSTLGFGGLFVVSGPGSPRRNNLIQSANVSELHFTIPTLPTWSEEQILAFRGKDDKSTITNGSVRAWLSHNLVLNEFLKSGLETALILEDDVDWDIRLRTQQVPLAATAARALLPPAGDEYYWGHPDDWELFYVGHCGDYFTTLDEPVGVGVVHPNNLTDLPHVVYPDQTLPRRTDLHPFTSSLMTAFDVPEKSRIVHKSVSPLCTFGYAVTRASARRLVEEYAPVTGDRGTIDHAYDVAILTACRDKGLRCYTVNPELLHHMEGESLISNLDNKKWRPPVDKAGLKQTYWRGETSNIGCGFWSRDFSWNGDKDKLNTLREDVGRKGQCLKKGRLPNGDRVDESKLQDSR</sequence>
<keyword evidence="2" id="KW-1133">Transmembrane helix</keyword>
<dbReference type="EMBL" id="QZAL01000007">
    <property type="protein sequence ID" value="THW51087.1"/>
    <property type="molecule type" value="Genomic_DNA"/>
</dbReference>
<feature type="transmembrane region" description="Helical" evidence="2">
    <location>
        <begin position="29"/>
        <end position="46"/>
    </location>
</feature>
<reference evidence="8 9" key="1">
    <citation type="submission" date="2018-10" db="EMBL/GenBank/DDBJ databases">
        <title>Fifty Aureobasidium pullulans genomes reveal a recombining polyextremotolerant generalist.</title>
        <authorList>
            <person name="Gostincar C."/>
            <person name="Turk M."/>
            <person name="Zajc J."/>
            <person name="Gunde-Cimerman N."/>
        </authorList>
    </citation>
    <scope>NUCLEOTIDE SEQUENCE [LARGE SCALE GENOMIC DNA]</scope>
    <source>
        <strain evidence="5 10">EXF-10081</strain>
        <strain evidence="4 11">EXF-10751</strain>
        <strain evidence="3 12">EXF-11013</strain>
        <strain evidence="7 8">EXF-1645</strain>
        <strain evidence="6 9">EXF-9785</strain>
    </source>
</reference>
<comment type="caution">
    <text evidence="3">The sequence shown here is derived from an EMBL/GenBank/DDBJ whole genome shotgun (WGS) entry which is preliminary data.</text>
</comment>
<proteinExistence type="predicted"/>
<evidence type="ECO:0000313" key="3">
    <source>
        <dbReference type="EMBL" id="THW51087.1"/>
    </source>
</evidence>
<gene>
    <name evidence="7" type="ORF">D6C78_01336</name>
    <name evidence="6" type="ORF">D6D10_07489</name>
    <name evidence="5" type="ORF">D6D12_00920</name>
    <name evidence="4" type="ORF">D6D20_05144</name>
    <name evidence="3" type="ORF">D6D22_00952</name>
</gene>
<evidence type="ECO:0000313" key="12">
    <source>
        <dbReference type="Proteomes" id="UP000310687"/>
    </source>
</evidence>
<evidence type="ECO:0000313" key="8">
    <source>
        <dbReference type="Proteomes" id="UP000308724"/>
    </source>
</evidence>
<accession>A0A4S8YJR9</accession>
<keyword evidence="2" id="KW-0472">Membrane</keyword>
<dbReference type="Proteomes" id="UP000310374">
    <property type="component" value="Unassembled WGS sequence"/>
</dbReference>
<dbReference type="EMBL" id="QZAN01000050">
    <property type="protein sequence ID" value="THW61314.1"/>
    <property type="molecule type" value="Genomic_DNA"/>
</dbReference>